<name>A0ABT0ABB3_9SPHN</name>
<organism evidence="1 2">
    <name type="scientific">Novosphingobium mangrovi</name>
    <name type="common">ex Hu et al. 2023</name>
    <dbReference type="NCBI Taxonomy" id="2930094"/>
    <lineage>
        <taxon>Bacteria</taxon>
        <taxon>Pseudomonadati</taxon>
        <taxon>Pseudomonadota</taxon>
        <taxon>Alphaproteobacteria</taxon>
        <taxon>Sphingomonadales</taxon>
        <taxon>Sphingomonadaceae</taxon>
        <taxon>Novosphingobium</taxon>
    </lineage>
</organism>
<evidence type="ECO:0000313" key="2">
    <source>
        <dbReference type="Proteomes" id="UP001162802"/>
    </source>
</evidence>
<dbReference type="RefSeq" id="WP_243798660.1">
    <property type="nucleotide sequence ID" value="NZ_JALHAT010000008.1"/>
</dbReference>
<evidence type="ECO:0000313" key="1">
    <source>
        <dbReference type="EMBL" id="MCJ1960488.1"/>
    </source>
</evidence>
<accession>A0ABT0ABB3</accession>
<sequence>MAKGVQLQILMGPVAVRPAPRAVMEAFSGAQVTHASGQRSGFQIELTYSSTSPIARDLLPGGAFDPMMRVILVASLNGRDHVLSDGPIKRLDTVAGTRPGENKLTLTGEDVTGYMDLVEWTGMPFPAMPPVARVAMMIAKYAMFGLVPVTIPPIFSSIRMPTDKYAHQKGTDYAYISELAQKAGHEFYVTPGPVVGTNTAYWGPQVRIGVAQPALTLDIDGASNLSSMTFSVDGNAAVVPLAHAKIARASIPVPLPNVALLKPPLAARPIVPTKTRWLESERNDQAEILSRLVAGAGLVDPVTASGSIELSRYGQPLEARKLVGVRGAGRAHDGNYYCRSVTHQLAPGTWTQAFQLAREGMVTQQERIAV</sequence>
<evidence type="ECO:0008006" key="3">
    <source>
        <dbReference type="Google" id="ProtNLM"/>
    </source>
</evidence>
<protein>
    <recommendedName>
        <fullName evidence="3">Phage tail protein</fullName>
    </recommendedName>
</protein>
<dbReference type="Proteomes" id="UP001162802">
    <property type="component" value="Unassembled WGS sequence"/>
</dbReference>
<keyword evidence="2" id="KW-1185">Reference proteome</keyword>
<dbReference type="EMBL" id="JALHAT010000008">
    <property type="protein sequence ID" value="MCJ1960488.1"/>
    <property type="molecule type" value="Genomic_DNA"/>
</dbReference>
<comment type="caution">
    <text evidence="1">The sequence shown here is derived from an EMBL/GenBank/DDBJ whole genome shotgun (WGS) entry which is preliminary data.</text>
</comment>
<reference evidence="1" key="1">
    <citation type="submission" date="2022-03" db="EMBL/GenBank/DDBJ databases">
        <title>Identification of a novel bacterium isolated from mangrove sediments.</title>
        <authorList>
            <person name="Pan X."/>
        </authorList>
    </citation>
    <scope>NUCLEOTIDE SEQUENCE</scope>
    <source>
        <strain evidence="1">B2637</strain>
    </source>
</reference>
<proteinExistence type="predicted"/>
<gene>
    <name evidence="1" type="ORF">MTR65_07345</name>
</gene>